<dbReference type="Pfam" id="PF00010">
    <property type="entry name" value="HLH"/>
    <property type="match status" value="1"/>
</dbReference>
<dbReference type="AlphaFoldDB" id="A0A834UPU5"/>
<keyword evidence="3" id="KW-0914">Notch signaling pathway</keyword>
<dbReference type="InterPro" id="IPR036638">
    <property type="entry name" value="HLH_DNA-bd_sf"/>
</dbReference>
<dbReference type="GO" id="GO:0000981">
    <property type="term" value="F:DNA-binding transcription factor activity, RNA polymerase II-specific"/>
    <property type="evidence" value="ECO:0007669"/>
    <property type="project" value="TreeGrafter"/>
</dbReference>
<name>A0A834UPU5_MARMO</name>
<dbReference type="GO" id="GO:0007219">
    <property type="term" value="P:Notch signaling pathway"/>
    <property type="evidence" value="ECO:0007669"/>
    <property type="project" value="UniProtKB-KW"/>
</dbReference>
<feature type="region of interest" description="Disordered" evidence="8">
    <location>
        <begin position="20"/>
        <end position="90"/>
    </location>
</feature>
<keyword evidence="5" id="KW-0238">DNA-binding</keyword>
<feature type="domain" description="BHLH" evidence="9">
    <location>
        <begin position="82"/>
        <end position="136"/>
    </location>
</feature>
<feature type="compositionally biased region" description="Pro residues" evidence="8">
    <location>
        <begin position="197"/>
        <end position="211"/>
    </location>
</feature>
<keyword evidence="4" id="KW-0805">Transcription regulation</keyword>
<gene>
    <name evidence="10" type="ORF">GHT09_001681</name>
</gene>
<evidence type="ECO:0000256" key="3">
    <source>
        <dbReference type="ARBA" id="ARBA00022976"/>
    </source>
</evidence>
<dbReference type="Proteomes" id="UP000662637">
    <property type="component" value="Unassembled WGS sequence"/>
</dbReference>
<protein>
    <recommendedName>
        <fullName evidence="9">BHLH domain-containing protein</fullName>
    </recommendedName>
</protein>
<dbReference type="SUPFAM" id="SSF47459">
    <property type="entry name" value="HLH, helix-loop-helix DNA-binding domain"/>
    <property type="match status" value="1"/>
</dbReference>
<dbReference type="PANTHER" id="PTHR20937:SF6">
    <property type="entry name" value="MESODERM POSTERIOR PROTEIN 1"/>
    <property type="match status" value="1"/>
</dbReference>
<dbReference type="EMBL" id="WJEC01007815">
    <property type="protein sequence ID" value="KAF7466963.1"/>
    <property type="molecule type" value="Genomic_DNA"/>
</dbReference>
<reference evidence="10" key="1">
    <citation type="submission" date="2020-08" db="EMBL/GenBank/DDBJ databases">
        <authorList>
            <person name="Shumante A."/>
            <person name="Zimin A.V."/>
            <person name="Puiu D."/>
            <person name="Salzberg S.L."/>
        </authorList>
    </citation>
    <scope>NUCLEOTIDE SEQUENCE</scope>
    <source>
        <strain evidence="10">WC2-LM</strain>
        <tissue evidence="10">Liver</tissue>
    </source>
</reference>
<dbReference type="InterPro" id="IPR040259">
    <property type="entry name" value="Mesogenin/MesP"/>
</dbReference>
<evidence type="ECO:0000256" key="6">
    <source>
        <dbReference type="ARBA" id="ARBA00023163"/>
    </source>
</evidence>
<dbReference type="GO" id="GO:0000978">
    <property type="term" value="F:RNA polymerase II cis-regulatory region sequence-specific DNA binding"/>
    <property type="evidence" value="ECO:0007669"/>
    <property type="project" value="TreeGrafter"/>
</dbReference>
<dbReference type="GO" id="GO:0046983">
    <property type="term" value="F:protein dimerization activity"/>
    <property type="evidence" value="ECO:0007669"/>
    <property type="project" value="InterPro"/>
</dbReference>
<keyword evidence="2" id="KW-0217">Developmental protein</keyword>
<evidence type="ECO:0000256" key="5">
    <source>
        <dbReference type="ARBA" id="ARBA00023125"/>
    </source>
</evidence>
<keyword evidence="6" id="KW-0804">Transcription</keyword>
<dbReference type="PANTHER" id="PTHR20937">
    <property type="entry name" value="IP14615P"/>
    <property type="match status" value="1"/>
</dbReference>
<evidence type="ECO:0000256" key="8">
    <source>
        <dbReference type="SAM" id="MobiDB-lite"/>
    </source>
</evidence>
<feature type="region of interest" description="Disordered" evidence="8">
    <location>
        <begin position="169"/>
        <end position="232"/>
    </location>
</feature>
<proteinExistence type="predicted"/>
<comment type="caution">
    <text evidence="10">The sequence shown here is derived from an EMBL/GenBank/DDBJ whole genome shotgun (WGS) entry which is preliminary data.</text>
</comment>
<dbReference type="FunFam" id="4.10.280.10:FF:000047">
    <property type="entry name" value="mesoderm posterior protein 1"/>
    <property type="match status" value="1"/>
</dbReference>
<dbReference type="SMART" id="SM00353">
    <property type="entry name" value="HLH"/>
    <property type="match status" value="1"/>
</dbReference>
<evidence type="ECO:0000259" key="9">
    <source>
        <dbReference type="PROSITE" id="PS50888"/>
    </source>
</evidence>
<keyword evidence="7" id="KW-0539">Nucleus</keyword>
<dbReference type="Gene3D" id="4.10.280.10">
    <property type="entry name" value="Helix-loop-helix DNA-binding domain"/>
    <property type="match status" value="1"/>
</dbReference>
<evidence type="ECO:0000313" key="10">
    <source>
        <dbReference type="EMBL" id="KAF7466963.1"/>
    </source>
</evidence>
<dbReference type="GO" id="GO:0008078">
    <property type="term" value="P:mesodermal cell migration"/>
    <property type="evidence" value="ECO:0007669"/>
    <property type="project" value="UniProtKB-ARBA"/>
</dbReference>
<evidence type="ECO:0000256" key="1">
    <source>
        <dbReference type="ARBA" id="ARBA00004123"/>
    </source>
</evidence>
<sequence length="257" mass="27308">MAHSLCPSLSLSETWLRSTDCAPARPLPPSDRGSGCSPASSPDSWGSAPGGSPVPSPARPCVRPCVRSAPRAPTAGRRLGSWQRRSASEREKLRMRTLARALHELRRFLPPSIAPAGQTLTKIETLRLAIRYIDHLSAILGLSEDSLQCRRQRCVGAASPRGCMLCQDGSSTQAQTRDPGPHPDPASSEGPCWGSPPACPAPGAAPEPRAPPVMCVEATSPQGQAVEPNPSSPLFPSEVLTLLENWMPLSILEWPPA</sequence>
<evidence type="ECO:0000313" key="11">
    <source>
        <dbReference type="Proteomes" id="UP000662637"/>
    </source>
</evidence>
<dbReference type="GO" id="GO:0032525">
    <property type="term" value="P:somite rostral/caudal axis specification"/>
    <property type="evidence" value="ECO:0007669"/>
    <property type="project" value="TreeGrafter"/>
</dbReference>
<accession>A0A834UPU5</accession>
<evidence type="ECO:0000256" key="7">
    <source>
        <dbReference type="ARBA" id="ARBA00023242"/>
    </source>
</evidence>
<dbReference type="GO" id="GO:0001707">
    <property type="term" value="P:mesoderm formation"/>
    <property type="evidence" value="ECO:0007669"/>
    <property type="project" value="TreeGrafter"/>
</dbReference>
<dbReference type="GO" id="GO:0005634">
    <property type="term" value="C:nucleus"/>
    <property type="evidence" value="ECO:0007669"/>
    <property type="project" value="UniProtKB-SubCell"/>
</dbReference>
<organism evidence="10 11">
    <name type="scientific">Marmota monax</name>
    <name type="common">Woodchuck</name>
    <dbReference type="NCBI Taxonomy" id="9995"/>
    <lineage>
        <taxon>Eukaryota</taxon>
        <taxon>Metazoa</taxon>
        <taxon>Chordata</taxon>
        <taxon>Craniata</taxon>
        <taxon>Vertebrata</taxon>
        <taxon>Euteleostomi</taxon>
        <taxon>Mammalia</taxon>
        <taxon>Eutheria</taxon>
        <taxon>Euarchontoglires</taxon>
        <taxon>Glires</taxon>
        <taxon>Rodentia</taxon>
        <taxon>Sciuromorpha</taxon>
        <taxon>Sciuridae</taxon>
        <taxon>Xerinae</taxon>
        <taxon>Marmotini</taxon>
        <taxon>Marmota</taxon>
    </lineage>
</organism>
<evidence type="ECO:0000256" key="2">
    <source>
        <dbReference type="ARBA" id="ARBA00022473"/>
    </source>
</evidence>
<evidence type="ECO:0000256" key="4">
    <source>
        <dbReference type="ARBA" id="ARBA00023015"/>
    </source>
</evidence>
<dbReference type="PROSITE" id="PS50888">
    <property type="entry name" value="BHLH"/>
    <property type="match status" value="1"/>
</dbReference>
<dbReference type="GO" id="GO:0003007">
    <property type="term" value="P:heart morphogenesis"/>
    <property type="evidence" value="ECO:0007669"/>
    <property type="project" value="TreeGrafter"/>
</dbReference>
<dbReference type="InterPro" id="IPR011598">
    <property type="entry name" value="bHLH_dom"/>
</dbReference>
<comment type="subcellular location">
    <subcellularLocation>
        <location evidence="1">Nucleus</location>
    </subcellularLocation>
</comment>
<dbReference type="GO" id="GO:0023019">
    <property type="term" value="P:signal transduction involved in regulation of gene expression"/>
    <property type="evidence" value="ECO:0007669"/>
    <property type="project" value="UniProtKB-ARBA"/>
</dbReference>